<dbReference type="PANTHER" id="PTHR10569:SF2">
    <property type="entry name" value="GLYCOGEN DEBRANCHING ENZYME"/>
    <property type="match status" value="1"/>
</dbReference>
<dbReference type="InterPro" id="IPR032792">
    <property type="entry name" value="AGL_glucanoTrfase"/>
</dbReference>
<feature type="domain" description="Glycogen debranching enzyme glucanotransferase" evidence="2">
    <location>
        <begin position="155"/>
        <end position="188"/>
    </location>
</feature>
<dbReference type="Pfam" id="PF14699">
    <property type="entry name" value="hGDE_N"/>
    <property type="match status" value="1"/>
</dbReference>
<organism evidence="3 4">
    <name type="scientific">Tetranychus urticae</name>
    <name type="common">Two-spotted spider mite</name>
    <dbReference type="NCBI Taxonomy" id="32264"/>
    <lineage>
        <taxon>Eukaryota</taxon>
        <taxon>Metazoa</taxon>
        <taxon>Ecdysozoa</taxon>
        <taxon>Arthropoda</taxon>
        <taxon>Chelicerata</taxon>
        <taxon>Arachnida</taxon>
        <taxon>Acari</taxon>
        <taxon>Acariformes</taxon>
        <taxon>Trombidiformes</taxon>
        <taxon>Prostigmata</taxon>
        <taxon>Eleutherengona</taxon>
        <taxon>Raphignathae</taxon>
        <taxon>Tetranychoidea</taxon>
        <taxon>Tetranychidae</taxon>
        <taxon>Tetranychus</taxon>
    </lineage>
</organism>
<feature type="domain" description="Eukaryotic glycogen debranching enzyme N-terminal" evidence="1">
    <location>
        <begin position="64"/>
        <end position="141"/>
    </location>
</feature>
<evidence type="ECO:0000259" key="1">
    <source>
        <dbReference type="Pfam" id="PF14699"/>
    </source>
</evidence>
<dbReference type="AlphaFoldDB" id="T1JUL3"/>
<dbReference type="GO" id="GO:0004134">
    <property type="term" value="F:4-alpha-glucanotransferase activity"/>
    <property type="evidence" value="ECO:0007669"/>
    <property type="project" value="InterPro"/>
</dbReference>
<dbReference type="InterPro" id="IPR010401">
    <property type="entry name" value="AGL/Gdb1"/>
</dbReference>
<dbReference type="eggNOG" id="KOG3625">
    <property type="taxonomic scope" value="Eukaryota"/>
</dbReference>
<name>T1JUL3_TETUR</name>
<reference evidence="3" key="2">
    <citation type="submission" date="2015-06" db="UniProtKB">
        <authorList>
            <consortium name="EnsemblMetazoa"/>
        </authorList>
    </citation>
    <scope>IDENTIFICATION</scope>
</reference>
<reference evidence="4" key="1">
    <citation type="submission" date="2011-08" db="EMBL/GenBank/DDBJ databases">
        <authorList>
            <person name="Rombauts S."/>
        </authorList>
    </citation>
    <scope>NUCLEOTIDE SEQUENCE</scope>
    <source>
        <strain evidence="4">London</strain>
    </source>
</reference>
<sequence>MLTTDGIFHQITIQPDFGTTELPTPVLEPPVHRDEPILKVLRLEVKQNNDNQLFRIPQSSVIKVCLGPSYLCVRARFYSDYPEDKFVRGKFRHHKWAEKDSCLYLKFTMPGTFKYLLDPEDDEEARIDCSRHILVQPRLVVGSEEEQVVDLDSINCGYNLIHFTPIQALGGSQSCYCIKDQLVLNPKFSHN</sequence>
<dbReference type="Proteomes" id="UP000015104">
    <property type="component" value="Unassembled WGS sequence"/>
</dbReference>
<dbReference type="HOGENOM" id="CLU_1423209_0_0_1"/>
<evidence type="ECO:0000313" key="3">
    <source>
        <dbReference type="EnsemblMetazoa" id="tetur02g01360.1"/>
    </source>
</evidence>
<dbReference type="EnsemblMetazoa" id="tetur02g01360.1">
    <property type="protein sequence ID" value="tetur02g01360.1"/>
    <property type="gene ID" value="tetur02g01360"/>
</dbReference>
<proteinExistence type="predicted"/>
<dbReference type="Pfam" id="PF14701">
    <property type="entry name" value="hDGE_amylase"/>
    <property type="match status" value="1"/>
</dbReference>
<protein>
    <submittedName>
        <fullName evidence="3">Uncharacterized protein</fullName>
    </submittedName>
</protein>
<evidence type="ECO:0000259" key="2">
    <source>
        <dbReference type="Pfam" id="PF14701"/>
    </source>
</evidence>
<keyword evidence="4" id="KW-1185">Reference proteome</keyword>
<dbReference type="GO" id="GO:0004135">
    <property type="term" value="F:amylo-alpha-1,6-glucosidase activity"/>
    <property type="evidence" value="ECO:0007669"/>
    <property type="project" value="InterPro"/>
</dbReference>
<evidence type="ECO:0000313" key="4">
    <source>
        <dbReference type="Proteomes" id="UP000015104"/>
    </source>
</evidence>
<dbReference type="PANTHER" id="PTHR10569">
    <property type="entry name" value="GLYCOGEN DEBRANCHING ENZYME"/>
    <property type="match status" value="1"/>
</dbReference>
<dbReference type="EMBL" id="CAEY01000779">
    <property type="status" value="NOT_ANNOTATED_CDS"/>
    <property type="molecule type" value="Genomic_DNA"/>
</dbReference>
<dbReference type="InterPro" id="IPR029436">
    <property type="entry name" value="AGL_euk_N"/>
</dbReference>
<dbReference type="GO" id="GO:0005980">
    <property type="term" value="P:glycogen catabolic process"/>
    <property type="evidence" value="ECO:0007669"/>
    <property type="project" value="InterPro"/>
</dbReference>
<dbReference type="STRING" id="32264.T1JUL3"/>
<accession>T1JUL3</accession>